<accession>A0ABP7MAR1</accession>
<evidence type="ECO:0000313" key="2">
    <source>
        <dbReference type="EMBL" id="GAA3918426.1"/>
    </source>
</evidence>
<proteinExistence type="predicted"/>
<comment type="caution">
    <text evidence="2">The sequence shown here is derived from an EMBL/GenBank/DDBJ whole genome shotgun (WGS) entry which is preliminary data.</text>
</comment>
<dbReference type="EMBL" id="BAABBN010000004">
    <property type="protein sequence ID" value="GAA3918426.1"/>
    <property type="molecule type" value="Genomic_DNA"/>
</dbReference>
<evidence type="ECO:0000313" key="3">
    <source>
        <dbReference type="Proteomes" id="UP001501565"/>
    </source>
</evidence>
<reference evidence="3" key="1">
    <citation type="journal article" date="2019" name="Int. J. Syst. Evol. Microbiol.">
        <title>The Global Catalogue of Microorganisms (GCM) 10K type strain sequencing project: providing services to taxonomists for standard genome sequencing and annotation.</title>
        <authorList>
            <consortium name="The Broad Institute Genomics Platform"/>
            <consortium name="The Broad Institute Genome Sequencing Center for Infectious Disease"/>
            <person name="Wu L."/>
            <person name="Ma J."/>
        </authorList>
    </citation>
    <scope>NUCLEOTIDE SEQUENCE [LARGE SCALE GENOMIC DNA]</scope>
    <source>
        <strain evidence="3">JCM 17551</strain>
    </source>
</reference>
<protein>
    <submittedName>
        <fullName evidence="2">Uncharacterized protein</fullName>
    </submittedName>
</protein>
<keyword evidence="3" id="KW-1185">Reference proteome</keyword>
<sequence length="198" mass="22066">MKKITFTQISVAGGLFALASLVLVFQWVSSNSNILVKQTTDGPSNIAETSVAFPNTVVDSRQESKTPVQDTQTQINEKPLEVMSSPSLAETEAIKSFADSRLNGDDRTPNITPVDDRLDLPNEEQLTQPEQYLSYETDQTKKVYQAFLAAAPEKINRLQESIQEAEAAGMPDHEIEVAREKVRRIQAMSQELQQKINQ</sequence>
<name>A0ABP7MAR1_9GAMM</name>
<gene>
    <name evidence="2" type="ORF">GCM10022277_12080</name>
</gene>
<dbReference type="Proteomes" id="UP001501565">
    <property type="component" value="Unassembled WGS sequence"/>
</dbReference>
<dbReference type="RefSeq" id="WP_344796500.1">
    <property type="nucleotide sequence ID" value="NZ_BAABBN010000004.1"/>
</dbReference>
<feature type="coiled-coil region" evidence="1">
    <location>
        <begin position="148"/>
        <end position="198"/>
    </location>
</feature>
<keyword evidence="1" id="KW-0175">Coiled coil</keyword>
<evidence type="ECO:0000256" key="1">
    <source>
        <dbReference type="SAM" id="Coils"/>
    </source>
</evidence>
<organism evidence="2 3">
    <name type="scientific">Litoribacillus peritrichatus</name>
    <dbReference type="NCBI Taxonomy" id="718191"/>
    <lineage>
        <taxon>Bacteria</taxon>
        <taxon>Pseudomonadati</taxon>
        <taxon>Pseudomonadota</taxon>
        <taxon>Gammaproteobacteria</taxon>
        <taxon>Oceanospirillales</taxon>
        <taxon>Oceanospirillaceae</taxon>
        <taxon>Litoribacillus</taxon>
    </lineage>
</organism>